<evidence type="ECO:0000256" key="1">
    <source>
        <dbReference type="SAM" id="Coils"/>
    </source>
</evidence>
<dbReference type="RefSeq" id="WP_380568119.1">
    <property type="nucleotide sequence ID" value="NZ_JBEUKS010000015.1"/>
</dbReference>
<reference evidence="2 3" key="1">
    <citation type="submission" date="2024-06" db="EMBL/GenBank/DDBJ databases">
        <authorList>
            <person name="Lee S.D."/>
        </authorList>
    </citation>
    <scope>NUCLEOTIDE SEQUENCE [LARGE SCALE GENOMIC DNA]</scope>
    <source>
        <strain evidence="2 3">N1-10</strain>
    </source>
</reference>
<dbReference type="Gene3D" id="1.25.40.10">
    <property type="entry name" value="Tetratricopeptide repeat domain"/>
    <property type="match status" value="2"/>
</dbReference>
<dbReference type="Proteomes" id="UP001592581">
    <property type="component" value="Unassembled WGS sequence"/>
</dbReference>
<dbReference type="EMBL" id="JBEUKS010000015">
    <property type="protein sequence ID" value="MFC1443070.1"/>
    <property type="molecule type" value="Genomic_DNA"/>
</dbReference>
<dbReference type="Pfam" id="PF13374">
    <property type="entry name" value="TPR_10"/>
    <property type="match status" value="2"/>
</dbReference>
<evidence type="ECO:0000313" key="3">
    <source>
        <dbReference type="Proteomes" id="UP001592581"/>
    </source>
</evidence>
<dbReference type="InterPro" id="IPR011990">
    <property type="entry name" value="TPR-like_helical_dom_sf"/>
</dbReference>
<gene>
    <name evidence="2" type="ORF">ABUW04_33005</name>
</gene>
<organism evidence="2 3">
    <name type="scientific">Streptacidiphilus jeojiensis</name>
    <dbReference type="NCBI Taxonomy" id="3229225"/>
    <lineage>
        <taxon>Bacteria</taxon>
        <taxon>Bacillati</taxon>
        <taxon>Actinomycetota</taxon>
        <taxon>Actinomycetes</taxon>
        <taxon>Kitasatosporales</taxon>
        <taxon>Streptomycetaceae</taxon>
        <taxon>Streptacidiphilus</taxon>
    </lineage>
</organism>
<dbReference type="PANTHER" id="PTHR46082:SF6">
    <property type="entry name" value="AAA+ ATPASE DOMAIN-CONTAINING PROTEIN-RELATED"/>
    <property type="match status" value="1"/>
</dbReference>
<keyword evidence="3" id="KW-1185">Reference proteome</keyword>
<protein>
    <submittedName>
        <fullName evidence="2">Tetratricopeptide repeat protein</fullName>
    </submittedName>
</protein>
<dbReference type="SUPFAM" id="SSF48452">
    <property type="entry name" value="TPR-like"/>
    <property type="match status" value="1"/>
</dbReference>
<keyword evidence="1" id="KW-0175">Coiled coil</keyword>
<dbReference type="PANTHER" id="PTHR46082">
    <property type="entry name" value="ATP/GTP-BINDING PROTEIN-RELATED"/>
    <property type="match status" value="1"/>
</dbReference>
<proteinExistence type="predicted"/>
<accession>A0ABV6XXT4</accession>
<feature type="coiled-coil region" evidence="1">
    <location>
        <begin position="138"/>
        <end position="220"/>
    </location>
</feature>
<comment type="caution">
    <text evidence="2">The sequence shown here is derived from an EMBL/GenBank/DDBJ whole genome shotgun (WGS) entry which is preliminary data.</text>
</comment>
<sequence length="524" mass="56665">MEAEALAVMLRRQVDSCGKTLAELAKEIHSSRTQLSVYLSGAVPRRELVLDLVKATTADPRMCERRRAEALGLLDAAQHPAPGAAGLRPSSVELELAAARVQQIETYDRLTRALEQRDELREAEGNSRKLVIALHVMIDQLEHRVTVLTQEGEQLRAAHAQVHELERTREQLTRATVQVDTAKAELDRARSKQRQAEELTVRVQEQVRQLTDELDRLRGHSVDAVGDPVVPQSPHDDGVAGDPVGDDVDQALVQAAAVNDADADLLDKITGELADTEAAAPVTADDLSVTVFDRAADVLARLQEATSLGETGDAAGAVRVLAVLVEEAAVVLGPDHPYALSARVNSAHWRGRAGDRTGAVAALKEVLVDQERVLGPAHFDTVDTQGNIVRWLAAAGEPEEAAAALEHLLEPLNVLDQGHPDALTIRYQMALLLAEGAGNEDAALATFQALLVDQVRVLGPDHHDTLATRHQIALGHWHVGDVNGATARFQELLPDQVRVLGPQHRNSIATRRSLARWQLGSANS</sequence>
<name>A0ABV6XXT4_9ACTN</name>
<evidence type="ECO:0000313" key="2">
    <source>
        <dbReference type="EMBL" id="MFC1443070.1"/>
    </source>
</evidence>
<dbReference type="InterPro" id="IPR053137">
    <property type="entry name" value="NLR-like"/>
</dbReference>